<keyword evidence="5" id="KW-1185">Reference proteome</keyword>
<evidence type="ECO:0000256" key="1">
    <source>
        <dbReference type="ARBA" id="ARBA00022468"/>
    </source>
</evidence>
<dbReference type="AlphaFoldDB" id="A0AAV4LXK0"/>
<dbReference type="GO" id="GO:0005096">
    <property type="term" value="F:GTPase activator activity"/>
    <property type="evidence" value="ECO:0007669"/>
    <property type="project" value="UniProtKB-KW"/>
</dbReference>
<comment type="caution">
    <text evidence="4">The sequence shown here is derived from an EMBL/GenBank/DDBJ whole genome shotgun (WGS) entry which is preliminary data.</text>
</comment>
<dbReference type="PANTHER" id="PTHR22957">
    <property type="entry name" value="TBC1 DOMAIN FAMILY MEMBER GTPASE-ACTIVATING PROTEIN"/>
    <property type="match status" value="1"/>
</dbReference>
<keyword evidence="1" id="KW-0343">GTPase activation</keyword>
<dbReference type="Pfam" id="PF00566">
    <property type="entry name" value="RabGAP-TBC"/>
    <property type="match status" value="2"/>
</dbReference>
<accession>A0AAV4LXK0</accession>
<dbReference type="RefSeq" id="XP_067716529.1">
    <property type="nucleotide sequence ID" value="XM_067860428.1"/>
</dbReference>
<name>A0AAV4LXK0_BABCB</name>
<gene>
    <name evidence="4" type="ORF">BcabD6B2_38950</name>
</gene>
<evidence type="ECO:0000313" key="5">
    <source>
        <dbReference type="Proteomes" id="UP001497744"/>
    </source>
</evidence>
<dbReference type="GeneID" id="94195941"/>
<feature type="domain" description="Rab-GAP TBC" evidence="3">
    <location>
        <begin position="76"/>
        <end position="360"/>
    </location>
</feature>
<feature type="compositionally biased region" description="Polar residues" evidence="2">
    <location>
        <begin position="461"/>
        <end position="482"/>
    </location>
</feature>
<evidence type="ECO:0000313" key="4">
    <source>
        <dbReference type="EMBL" id="GIX64460.1"/>
    </source>
</evidence>
<protein>
    <submittedName>
        <fullName evidence="4">GTPase-activating protein, putative</fullName>
    </submittedName>
</protein>
<reference evidence="4 5" key="1">
    <citation type="submission" date="2021-06" db="EMBL/GenBank/DDBJ databases">
        <title>Genome sequence of Babesia caballi.</title>
        <authorList>
            <person name="Yamagishi J."/>
            <person name="Kidaka T."/>
            <person name="Ochi A."/>
        </authorList>
    </citation>
    <scope>NUCLEOTIDE SEQUENCE [LARGE SCALE GENOMIC DNA]</scope>
    <source>
        <strain evidence="4">USDA-D6B2</strain>
    </source>
</reference>
<dbReference type="Gene3D" id="1.10.8.270">
    <property type="entry name" value="putative rabgap domain of human tbc1 domain family member 14 like domains"/>
    <property type="match status" value="1"/>
</dbReference>
<dbReference type="InterPro" id="IPR000195">
    <property type="entry name" value="Rab-GAP-TBC_dom"/>
</dbReference>
<feature type="region of interest" description="Disordered" evidence="2">
    <location>
        <begin position="456"/>
        <end position="508"/>
    </location>
</feature>
<evidence type="ECO:0000256" key="2">
    <source>
        <dbReference type="SAM" id="MobiDB-lite"/>
    </source>
</evidence>
<dbReference type="SMART" id="SM00164">
    <property type="entry name" value="TBC"/>
    <property type="match status" value="1"/>
</dbReference>
<dbReference type="InterPro" id="IPR035969">
    <property type="entry name" value="Rab-GAP_TBC_sf"/>
</dbReference>
<dbReference type="Gene3D" id="1.10.472.80">
    <property type="entry name" value="Ypt/Rab-GAP domain of gyp1p, domain 3"/>
    <property type="match status" value="1"/>
</dbReference>
<dbReference type="PANTHER" id="PTHR22957:SF337">
    <property type="entry name" value="TBC1 DOMAIN FAMILY MEMBER 5"/>
    <property type="match status" value="1"/>
</dbReference>
<feature type="compositionally biased region" description="Polar residues" evidence="2">
    <location>
        <begin position="493"/>
        <end position="505"/>
    </location>
</feature>
<proteinExistence type="predicted"/>
<dbReference type="SUPFAM" id="SSF47923">
    <property type="entry name" value="Ypt/Rab-GAP domain of gyp1p"/>
    <property type="match status" value="2"/>
</dbReference>
<dbReference type="PROSITE" id="PS50086">
    <property type="entry name" value="TBC_RABGAP"/>
    <property type="match status" value="1"/>
</dbReference>
<dbReference type="EMBL" id="BPLF01000003">
    <property type="protein sequence ID" value="GIX64460.1"/>
    <property type="molecule type" value="Genomic_DNA"/>
</dbReference>
<dbReference type="Proteomes" id="UP001497744">
    <property type="component" value="Unassembled WGS sequence"/>
</dbReference>
<sequence>MEETDDVAYPVTYDEEGYCGVTLDDFNRIFALCGPSDDDESYTGTADGMRSPDASRLRGNMVAMHRLASTVASTHIGFGNMRRVVWGYLLGAFTAVDLDQLVAVIERNRQRYWELVAKHRNQGLENMQQLNPQIFHPLAPVERNPWELSQRLRELLDEIWQDVERTYQERSLFTSDRVRKTLQNVLYVWSREHDYISYRQGMNELLAVVYIACYRDQVRGAEADSSSHFAVICSSDMRDLEADAYTLFDTLMCPEMQLMFDNSAGRMPLVRNSRNSSVNLAKLASHSSRSKIDAHNSFIARTKFVYSRILKAYDLPLYNHLQNMEVEPHVFLMRWIRLIFSREFNVNETLHLWDAVFSDHFLTTVDCRDPPEFQYEIIDFFAVAMMSYVRLNLLENDINYCLQRLFKFPPIEDISHLIAKAHKIRIQFYKRASDQPGTAYASGGSGLTITSAQSAEEGDLQANSNASSRTELSVGATPNTPYMSLESMEGNGAASTSQSPPSLSAHQVDALRRSLEGVASGVYRLFEKAFVLGRPGPHVYTRSPLGGSPRRRTGLSVRSLKHANGQCVNFTRRGRRTMRLLPLCLIAATLVGLGGANCLSYEPEYALDKSELSSEYSVRILKPGIPGSRVVEQGDRVKVLLRSFSPAVQKHISGFAQQTFEVGKHPVTPLNEAIVNMRIDEIR</sequence>
<evidence type="ECO:0000259" key="3">
    <source>
        <dbReference type="PROSITE" id="PS50086"/>
    </source>
</evidence>
<organism evidence="4 5">
    <name type="scientific">Babesia caballi</name>
    <dbReference type="NCBI Taxonomy" id="5871"/>
    <lineage>
        <taxon>Eukaryota</taxon>
        <taxon>Sar</taxon>
        <taxon>Alveolata</taxon>
        <taxon>Apicomplexa</taxon>
        <taxon>Aconoidasida</taxon>
        <taxon>Piroplasmida</taxon>
        <taxon>Babesiidae</taxon>
        <taxon>Babesia</taxon>
    </lineage>
</organism>